<dbReference type="Proteomes" id="UP001597375">
    <property type="component" value="Unassembled WGS sequence"/>
</dbReference>
<organism evidence="5 6">
    <name type="scientific">Luteolibacter algae</name>
    <dbReference type="NCBI Taxonomy" id="454151"/>
    <lineage>
        <taxon>Bacteria</taxon>
        <taxon>Pseudomonadati</taxon>
        <taxon>Verrucomicrobiota</taxon>
        <taxon>Verrucomicrobiia</taxon>
        <taxon>Verrucomicrobiales</taxon>
        <taxon>Verrucomicrobiaceae</taxon>
        <taxon>Luteolibacter</taxon>
    </lineage>
</organism>
<keyword evidence="3" id="KW-0597">Phosphoprotein</keyword>
<dbReference type="SUPFAM" id="SSF55874">
    <property type="entry name" value="ATPase domain of HSP90 chaperone/DNA topoisomerase II/histidine kinase"/>
    <property type="match status" value="1"/>
</dbReference>
<dbReference type="InterPro" id="IPR004358">
    <property type="entry name" value="Sig_transdc_His_kin-like_C"/>
</dbReference>
<dbReference type="EMBL" id="JBHUIT010000002">
    <property type="protein sequence ID" value="MFD2255817.1"/>
    <property type="molecule type" value="Genomic_DNA"/>
</dbReference>
<comment type="catalytic activity">
    <reaction evidence="1">
        <text>ATP + protein L-histidine = ADP + protein N-phospho-L-histidine.</text>
        <dbReference type="EC" id="2.7.13.3"/>
    </reaction>
</comment>
<evidence type="ECO:0000256" key="3">
    <source>
        <dbReference type="ARBA" id="ARBA00022553"/>
    </source>
</evidence>
<dbReference type="CDD" id="cd00082">
    <property type="entry name" value="HisKA"/>
    <property type="match status" value="1"/>
</dbReference>
<dbReference type="SMART" id="SM00387">
    <property type="entry name" value="HATPase_c"/>
    <property type="match status" value="1"/>
</dbReference>
<dbReference type="GO" id="GO:0005524">
    <property type="term" value="F:ATP binding"/>
    <property type="evidence" value="ECO:0007669"/>
    <property type="project" value="UniProtKB-KW"/>
</dbReference>
<dbReference type="Gene3D" id="1.10.287.130">
    <property type="match status" value="1"/>
</dbReference>
<sequence>MKIAPTPLNESERIAALLSYDILDSEFERSYDELTELASIMCGTPISLISLIDSERQWFKSKVGLEARETPKELAFCAHAILQDEVFVVENALEDGRFADNPLVTSDPHIRFYAGAPLITSEGHKLGTLCVIDRVPRQFDPHQRKSLSILAKQVMKLIELRQVCQRLQTYGQEMLAANNAKDRFFYIIAHDLRSPFNIMTGYAKMLEDSLNSPELADSKDMAEEISQCCKSTLKLLNNLLEWAMCESGKIKYRPSLIDFEHLADEVKGLVSGMVSKKSITLRMEGIQGLEVFGDRYMLFSVLQNLLHNALKFTLPGGSVVLKVTKTATHAHISVSDTGVGIPEGVLQSFLNLQESISTAGTAGEKGTGLGLLLCKQFVEKNGGRLKIASRVGEGSTFSFDLPLAVQNASSVA</sequence>
<dbReference type="InterPro" id="IPR029016">
    <property type="entry name" value="GAF-like_dom_sf"/>
</dbReference>
<gene>
    <name evidence="5" type="ORF">ACFSSA_03930</name>
</gene>
<dbReference type="RefSeq" id="WP_386818504.1">
    <property type="nucleotide sequence ID" value="NZ_JBHUIT010000002.1"/>
</dbReference>
<dbReference type="SMART" id="SM00065">
    <property type="entry name" value="GAF"/>
    <property type="match status" value="1"/>
</dbReference>
<dbReference type="SUPFAM" id="SSF47384">
    <property type="entry name" value="Homodimeric domain of signal transducing histidine kinase"/>
    <property type="match status" value="1"/>
</dbReference>
<reference evidence="6" key="1">
    <citation type="journal article" date="2019" name="Int. J. Syst. Evol. Microbiol.">
        <title>The Global Catalogue of Microorganisms (GCM) 10K type strain sequencing project: providing services to taxonomists for standard genome sequencing and annotation.</title>
        <authorList>
            <consortium name="The Broad Institute Genomics Platform"/>
            <consortium name="The Broad Institute Genome Sequencing Center for Infectious Disease"/>
            <person name="Wu L."/>
            <person name="Ma J."/>
        </authorList>
    </citation>
    <scope>NUCLEOTIDE SEQUENCE [LARGE SCALE GENOMIC DNA]</scope>
    <source>
        <strain evidence="6">CGMCC 4.7106</strain>
    </source>
</reference>
<evidence type="ECO:0000256" key="1">
    <source>
        <dbReference type="ARBA" id="ARBA00000085"/>
    </source>
</evidence>
<evidence type="ECO:0000313" key="6">
    <source>
        <dbReference type="Proteomes" id="UP001597375"/>
    </source>
</evidence>
<dbReference type="InterPro" id="IPR005467">
    <property type="entry name" value="His_kinase_dom"/>
</dbReference>
<keyword evidence="5" id="KW-0547">Nucleotide-binding</keyword>
<keyword evidence="5" id="KW-0067">ATP-binding</keyword>
<dbReference type="SMART" id="SM00388">
    <property type="entry name" value="HisKA"/>
    <property type="match status" value="1"/>
</dbReference>
<dbReference type="PROSITE" id="PS50109">
    <property type="entry name" value="HIS_KIN"/>
    <property type="match status" value="1"/>
</dbReference>
<name>A0ABW5D423_9BACT</name>
<dbReference type="Pfam" id="PF01590">
    <property type="entry name" value="GAF"/>
    <property type="match status" value="1"/>
</dbReference>
<evidence type="ECO:0000313" key="5">
    <source>
        <dbReference type="EMBL" id="MFD2255817.1"/>
    </source>
</evidence>
<proteinExistence type="predicted"/>
<protein>
    <recommendedName>
        <fullName evidence="2">histidine kinase</fullName>
        <ecNumber evidence="2">2.7.13.3</ecNumber>
    </recommendedName>
</protein>
<keyword evidence="6" id="KW-1185">Reference proteome</keyword>
<dbReference type="Pfam" id="PF00512">
    <property type="entry name" value="HisKA"/>
    <property type="match status" value="1"/>
</dbReference>
<dbReference type="InterPro" id="IPR036890">
    <property type="entry name" value="HATPase_C_sf"/>
</dbReference>
<dbReference type="EC" id="2.7.13.3" evidence="2"/>
<accession>A0ABW5D423</accession>
<dbReference type="InterPro" id="IPR036097">
    <property type="entry name" value="HisK_dim/P_sf"/>
</dbReference>
<dbReference type="PANTHER" id="PTHR43102:SF2">
    <property type="entry name" value="GAF DOMAIN-CONTAINING PROTEIN"/>
    <property type="match status" value="1"/>
</dbReference>
<dbReference type="Gene3D" id="3.30.450.40">
    <property type="match status" value="1"/>
</dbReference>
<dbReference type="Gene3D" id="3.30.565.10">
    <property type="entry name" value="Histidine kinase-like ATPase, C-terminal domain"/>
    <property type="match status" value="1"/>
</dbReference>
<dbReference type="Pfam" id="PF02518">
    <property type="entry name" value="HATPase_c"/>
    <property type="match status" value="1"/>
</dbReference>
<dbReference type="PRINTS" id="PR00344">
    <property type="entry name" value="BCTRLSENSOR"/>
</dbReference>
<dbReference type="SUPFAM" id="SSF55781">
    <property type="entry name" value="GAF domain-like"/>
    <property type="match status" value="1"/>
</dbReference>
<dbReference type="InterPro" id="IPR003594">
    <property type="entry name" value="HATPase_dom"/>
</dbReference>
<dbReference type="PANTHER" id="PTHR43102">
    <property type="entry name" value="SLR1143 PROTEIN"/>
    <property type="match status" value="1"/>
</dbReference>
<dbReference type="InterPro" id="IPR003661">
    <property type="entry name" value="HisK_dim/P_dom"/>
</dbReference>
<feature type="domain" description="Histidine kinase" evidence="4">
    <location>
        <begin position="187"/>
        <end position="405"/>
    </location>
</feature>
<evidence type="ECO:0000259" key="4">
    <source>
        <dbReference type="PROSITE" id="PS50109"/>
    </source>
</evidence>
<evidence type="ECO:0000256" key="2">
    <source>
        <dbReference type="ARBA" id="ARBA00012438"/>
    </source>
</evidence>
<comment type="caution">
    <text evidence="5">The sequence shown here is derived from an EMBL/GenBank/DDBJ whole genome shotgun (WGS) entry which is preliminary data.</text>
</comment>
<dbReference type="InterPro" id="IPR003018">
    <property type="entry name" value="GAF"/>
</dbReference>